<gene>
    <name evidence="1" type="ORF">SAM23877_6097</name>
</gene>
<dbReference type="KEGG" id="samb:SAM23877_6097"/>
<organism evidence="1 2">
    <name type="scientific">Streptomyces ambofaciens (strain ATCC 23877 / 3486 / DSM 40053 / JCM 4204 / NBRC 12836 / NRRL B-2516)</name>
    <dbReference type="NCBI Taxonomy" id="278992"/>
    <lineage>
        <taxon>Bacteria</taxon>
        <taxon>Bacillati</taxon>
        <taxon>Actinomycetota</taxon>
        <taxon>Actinomycetes</taxon>
        <taxon>Kitasatosporales</taxon>
        <taxon>Streptomycetaceae</taxon>
        <taxon>Streptomyces</taxon>
    </lineage>
</organism>
<protein>
    <submittedName>
        <fullName evidence="1">Uncharacterized protein</fullName>
    </submittedName>
</protein>
<dbReference type="EMBL" id="CP012382">
    <property type="protein sequence ID" value="AKZ59142.1"/>
    <property type="molecule type" value="Genomic_DNA"/>
</dbReference>
<accession>A0A0K2B229</accession>
<reference evidence="2" key="1">
    <citation type="journal article" date="2015" name="J. Biotechnol.">
        <title>Complete genome sequence of Streptomyces ambofaciens ATCC 23877, the spiramycin producer.</title>
        <authorList>
            <person name="Thibessard A."/>
            <person name="Haas D."/>
            <person name="Gerbaud C."/>
            <person name="Aigle B."/>
            <person name="Lautru S."/>
            <person name="Pernodet J.L."/>
            <person name="Leblond P."/>
        </authorList>
    </citation>
    <scope>NUCLEOTIDE SEQUENCE [LARGE SCALE GENOMIC DNA]</scope>
    <source>
        <strain evidence="2">ATCC 23877 / 3486 / DSM 40053 / JCM 4204 / NBRC 12836 / NRRL B-2516</strain>
    </source>
</reference>
<evidence type="ECO:0000313" key="2">
    <source>
        <dbReference type="Proteomes" id="UP000061018"/>
    </source>
</evidence>
<evidence type="ECO:0000313" key="1">
    <source>
        <dbReference type="EMBL" id="AKZ59142.1"/>
    </source>
</evidence>
<sequence length="56" mass="6408">MDDEVVPYEDGGILAPVTSWVSYPEETCVLTLDQMREMLAAFDPSEPITFIHDRNY</sequence>
<name>A0A0K2B229_STRA7</name>
<dbReference type="Proteomes" id="UP000061018">
    <property type="component" value="Chromosome"/>
</dbReference>
<dbReference type="AlphaFoldDB" id="A0A0K2B229"/>
<proteinExistence type="predicted"/>
<dbReference type="RefSeq" id="WP_159042010.1">
    <property type="nucleotide sequence ID" value="NZ_CP012382.1"/>
</dbReference>